<gene>
    <name evidence="1" type="ORF">LSAT_V11C400166840</name>
</gene>
<keyword evidence="2" id="KW-1185">Reference proteome</keyword>
<dbReference type="AlphaFoldDB" id="A0A9R1VPW5"/>
<sequence length="124" mass="13852">MVNLLCLVVDVLKYRSNSSELEIDCSEKDVRIVLLEEDIATHKVDMAEKGAQIIELGELYGLDDFGDVNVALQTTTIQLGLHQICIEMKESKVDIGVLKEILGALDANSSNHNLRRLWCNNIIL</sequence>
<protein>
    <submittedName>
        <fullName evidence="1">Uncharacterized protein</fullName>
    </submittedName>
</protein>
<name>A0A9R1VPW5_LACSA</name>
<comment type="caution">
    <text evidence="1">The sequence shown here is derived from an EMBL/GenBank/DDBJ whole genome shotgun (WGS) entry which is preliminary data.</text>
</comment>
<dbReference type="EMBL" id="NBSK02000004">
    <property type="protein sequence ID" value="KAJ0208737.1"/>
    <property type="molecule type" value="Genomic_DNA"/>
</dbReference>
<dbReference type="Proteomes" id="UP000235145">
    <property type="component" value="Unassembled WGS sequence"/>
</dbReference>
<proteinExistence type="predicted"/>
<accession>A0A9R1VPW5</accession>
<organism evidence="1 2">
    <name type="scientific">Lactuca sativa</name>
    <name type="common">Garden lettuce</name>
    <dbReference type="NCBI Taxonomy" id="4236"/>
    <lineage>
        <taxon>Eukaryota</taxon>
        <taxon>Viridiplantae</taxon>
        <taxon>Streptophyta</taxon>
        <taxon>Embryophyta</taxon>
        <taxon>Tracheophyta</taxon>
        <taxon>Spermatophyta</taxon>
        <taxon>Magnoliopsida</taxon>
        <taxon>eudicotyledons</taxon>
        <taxon>Gunneridae</taxon>
        <taxon>Pentapetalae</taxon>
        <taxon>asterids</taxon>
        <taxon>campanulids</taxon>
        <taxon>Asterales</taxon>
        <taxon>Asteraceae</taxon>
        <taxon>Cichorioideae</taxon>
        <taxon>Cichorieae</taxon>
        <taxon>Lactucinae</taxon>
        <taxon>Lactuca</taxon>
    </lineage>
</organism>
<evidence type="ECO:0000313" key="1">
    <source>
        <dbReference type="EMBL" id="KAJ0208737.1"/>
    </source>
</evidence>
<evidence type="ECO:0000313" key="2">
    <source>
        <dbReference type="Proteomes" id="UP000235145"/>
    </source>
</evidence>
<reference evidence="1 2" key="1">
    <citation type="journal article" date="2017" name="Nat. Commun.">
        <title>Genome assembly with in vitro proximity ligation data and whole-genome triplication in lettuce.</title>
        <authorList>
            <person name="Reyes-Chin-Wo S."/>
            <person name="Wang Z."/>
            <person name="Yang X."/>
            <person name="Kozik A."/>
            <person name="Arikit S."/>
            <person name="Song C."/>
            <person name="Xia L."/>
            <person name="Froenicke L."/>
            <person name="Lavelle D.O."/>
            <person name="Truco M.J."/>
            <person name="Xia R."/>
            <person name="Zhu S."/>
            <person name="Xu C."/>
            <person name="Xu H."/>
            <person name="Xu X."/>
            <person name="Cox K."/>
            <person name="Korf I."/>
            <person name="Meyers B.C."/>
            <person name="Michelmore R.W."/>
        </authorList>
    </citation>
    <scope>NUCLEOTIDE SEQUENCE [LARGE SCALE GENOMIC DNA]</scope>
    <source>
        <strain evidence="2">cv. Salinas</strain>
        <tissue evidence="1">Seedlings</tissue>
    </source>
</reference>